<evidence type="ECO:0000256" key="6">
    <source>
        <dbReference type="ARBA" id="ARBA00023242"/>
    </source>
</evidence>
<keyword evidence="8" id="KW-1185">Reference proteome</keyword>
<organism evidence="7">
    <name type="scientific">Blastocystis hominis</name>
    <dbReference type="NCBI Taxonomy" id="12968"/>
    <lineage>
        <taxon>Eukaryota</taxon>
        <taxon>Sar</taxon>
        <taxon>Stramenopiles</taxon>
        <taxon>Bigyra</taxon>
        <taxon>Opalozoa</taxon>
        <taxon>Opalinata</taxon>
        <taxon>Blastocystidae</taxon>
        <taxon>Blastocystis</taxon>
    </lineage>
</organism>
<dbReference type="GO" id="GO:0005634">
    <property type="term" value="C:nucleus"/>
    <property type="evidence" value="ECO:0007669"/>
    <property type="project" value="UniProtKB-SubCell"/>
</dbReference>
<dbReference type="GO" id="GO:0042393">
    <property type="term" value="F:histone binding"/>
    <property type="evidence" value="ECO:0007669"/>
    <property type="project" value="TreeGrafter"/>
</dbReference>
<dbReference type="InterPro" id="IPR006818">
    <property type="entry name" value="ASF1-like"/>
</dbReference>
<name>D8M217_BLAHO</name>
<comment type="subcellular location">
    <subcellularLocation>
        <location evidence="1">Nucleus</location>
    </subcellularLocation>
</comment>
<dbReference type="AlphaFoldDB" id="D8M217"/>
<evidence type="ECO:0000313" key="8">
    <source>
        <dbReference type="Proteomes" id="UP000008312"/>
    </source>
</evidence>
<dbReference type="Pfam" id="PF04729">
    <property type="entry name" value="ASF1_hist_chap"/>
    <property type="match status" value="1"/>
</dbReference>
<evidence type="ECO:0000256" key="1">
    <source>
        <dbReference type="ARBA" id="ARBA00004123"/>
    </source>
</evidence>
<dbReference type="GO" id="GO:0000785">
    <property type="term" value="C:chromatin"/>
    <property type="evidence" value="ECO:0007669"/>
    <property type="project" value="TreeGrafter"/>
</dbReference>
<evidence type="ECO:0000256" key="2">
    <source>
        <dbReference type="ARBA" id="ARBA00006051"/>
    </source>
</evidence>
<evidence type="ECO:0000256" key="3">
    <source>
        <dbReference type="ARBA" id="ARBA00023015"/>
    </source>
</evidence>
<keyword evidence="5" id="KW-0143">Chaperone</keyword>
<dbReference type="FunCoup" id="D8M217">
    <property type="interactions" value="319"/>
</dbReference>
<dbReference type="PANTHER" id="PTHR12040:SF0">
    <property type="entry name" value="HISTONE CHAPERONE ASF1"/>
    <property type="match status" value="1"/>
</dbReference>
<dbReference type="EMBL" id="FN668647">
    <property type="protein sequence ID" value="CBK22106.2"/>
    <property type="molecule type" value="Genomic_DNA"/>
</dbReference>
<comment type="similarity">
    <text evidence="2">Belongs to the ASF1 family.</text>
</comment>
<evidence type="ECO:0000256" key="4">
    <source>
        <dbReference type="ARBA" id="ARBA00023163"/>
    </source>
</evidence>
<dbReference type="OMA" id="DYADQEM"/>
<keyword evidence="6" id="KW-0539">Nucleus</keyword>
<evidence type="ECO:0000313" key="7">
    <source>
        <dbReference type="EMBL" id="CBK22106.2"/>
    </source>
</evidence>
<dbReference type="InParanoid" id="D8M217"/>
<dbReference type="OrthoDB" id="29755at2759"/>
<reference evidence="7" key="1">
    <citation type="submission" date="2010-02" db="EMBL/GenBank/DDBJ databases">
        <title>Sequencing and annotation of the Blastocystis hominis genome.</title>
        <authorList>
            <person name="Wincker P."/>
        </authorList>
    </citation>
    <scope>NUCLEOTIDE SEQUENCE</scope>
    <source>
        <strain evidence="7">Singapore isolate B</strain>
    </source>
</reference>
<keyword evidence="3" id="KW-0805">Transcription regulation</keyword>
<dbReference type="InterPro" id="IPR036747">
    <property type="entry name" value="ASF1-like_sf"/>
</dbReference>
<dbReference type="SUPFAM" id="SSF101546">
    <property type="entry name" value="ASF1-like"/>
    <property type="match status" value="1"/>
</dbReference>
<dbReference type="Proteomes" id="UP000008312">
    <property type="component" value="Unassembled WGS sequence"/>
</dbReference>
<evidence type="ECO:0000256" key="5">
    <source>
        <dbReference type="ARBA" id="ARBA00023186"/>
    </source>
</evidence>
<gene>
    <name evidence="7" type="ORF">GSBLH_T00002171001</name>
</gene>
<proteinExistence type="inferred from homology"/>
<dbReference type="RefSeq" id="XP_012896154.1">
    <property type="nucleotide sequence ID" value="XM_013040700.1"/>
</dbReference>
<protein>
    <submittedName>
        <fullName evidence="7">Uncharacterized protein</fullName>
    </submittedName>
</protein>
<dbReference type="PANTHER" id="PTHR12040">
    <property type="entry name" value="ANTI-SILENCING PROTEIN 1"/>
    <property type="match status" value="1"/>
</dbReference>
<accession>D8M217</accession>
<dbReference type="Gene3D" id="2.60.40.1490">
    <property type="entry name" value="Histone chaperone ASF1-like"/>
    <property type="match status" value="1"/>
</dbReference>
<keyword evidence="4" id="KW-0804">Transcription</keyword>
<dbReference type="GO" id="GO:0006335">
    <property type="term" value="P:DNA replication-dependent chromatin assembly"/>
    <property type="evidence" value="ECO:0007669"/>
    <property type="project" value="TreeGrafter"/>
</dbReference>
<dbReference type="GeneID" id="24919374"/>
<sequence>MSVSNSSNSIIRIVNINVLDNPSPITHAFQFEIVFESQKDLPEDLEWRILYVGDHKSMEYDQILDSILVGPISRGTHKFCFQANAPDYTKIPDASILGLTVILLSCYYKSQEFVRVGYYLNVSCNTPWKQYSQIERIIYADKPRITYFPISWWIVCCDPI</sequence>